<comment type="caution">
    <text evidence="7">The sequence shown here is derived from an EMBL/GenBank/DDBJ whole genome shotgun (WGS) entry which is preliminary data.</text>
</comment>
<dbReference type="EC" id="5.4.4.2" evidence="3"/>
<comment type="similarity">
    <text evidence="2">Belongs to the isochorismate synthase family.</text>
</comment>
<evidence type="ECO:0000256" key="3">
    <source>
        <dbReference type="ARBA" id="ARBA00012824"/>
    </source>
</evidence>
<dbReference type="PANTHER" id="PTHR42839">
    <property type="entry name" value="ISOCHORISMATE SYNTHASE ENTC"/>
    <property type="match status" value="1"/>
</dbReference>
<accession>A0A7W8QK95</accession>
<proteinExistence type="inferred from homology"/>
<reference evidence="7 8" key="1">
    <citation type="submission" date="2020-08" db="EMBL/GenBank/DDBJ databases">
        <title>Sequencing the genomes of 1000 actinobacteria strains.</title>
        <authorList>
            <person name="Klenk H.-P."/>
        </authorList>
    </citation>
    <scope>NUCLEOTIDE SEQUENCE [LARGE SCALE GENOMIC DNA]</scope>
    <source>
        <strain evidence="7 8">DSM 44551</strain>
    </source>
</reference>
<evidence type="ECO:0000313" key="7">
    <source>
        <dbReference type="EMBL" id="MBB5431549.1"/>
    </source>
</evidence>
<dbReference type="Gene3D" id="3.60.120.10">
    <property type="entry name" value="Anthranilate synthase"/>
    <property type="match status" value="1"/>
</dbReference>
<dbReference type="Proteomes" id="UP000572635">
    <property type="component" value="Unassembled WGS sequence"/>
</dbReference>
<protein>
    <recommendedName>
        <fullName evidence="3">isochorismate synthase</fullName>
        <ecNumber evidence="3">5.4.4.2</ecNumber>
    </recommendedName>
    <alternativeName>
        <fullName evidence="5">Isochorismate mutase</fullName>
    </alternativeName>
</protein>
<dbReference type="InterPro" id="IPR005801">
    <property type="entry name" value="ADC_synthase"/>
</dbReference>
<evidence type="ECO:0000259" key="6">
    <source>
        <dbReference type="Pfam" id="PF00425"/>
    </source>
</evidence>
<dbReference type="GO" id="GO:0008909">
    <property type="term" value="F:isochorismate synthase activity"/>
    <property type="evidence" value="ECO:0007669"/>
    <property type="project" value="UniProtKB-EC"/>
</dbReference>
<dbReference type="RefSeq" id="WP_184391245.1">
    <property type="nucleotide sequence ID" value="NZ_BAAAJD010000146.1"/>
</dbReference>
<dbReference type="InterPro" id="IPR004561">
    <property type="entry name" value="IsoChor_synthase"/>
</dbReference>
<dbReference type="SUPFAM" id="SSF56322">
    <property type="entry name" value="ADC synthase"/>
    <property type="match status" value="1"/>
</dbReference>
<dbReference type="Pfam" id="PF00425">
    <property type="entry name" value="Chorismate_bind"/>
    <property type="match status" value="1"/>
</dbReference>
<dbReference type="NCBIfam" id="TIGR00543">
    <property type="entry name" value="isochor_syn"/>
    <property type="match status" value="1"/>
</dbReference>
<keyword evidence="4 7" id="KW-0413">Isomerase</keyword>
<dbReference type="EMBL" id="JACHDB010000001">
    <property type="protein sequence ID" value="MBB5431549.1"/>
    <property type="molecule type" value="Genomic_DNA"/>
</dbReference>
<organism evidence="7 8">
    <name type="scientific">Nocardiopsis composta</name>
    <dbReference type="NCBI Taxonomy" id="157465"/>
    <lineage>
        <taxon>Bacteria</taxon>
        <taxon>Bacillati</taxon>
        <taxon>Actinomycetota</taxon>
        <taxon>Actinomycetes</taxon>
        <taxon>Streptosporangiales</taxon>
        <taxon>Nocardiopsidaceae</taxon>
        <taxon>Nocardiopsis</taxon>
    </lineage>
</organism>
<evidence type="ECO:0000256" key="4">
    <source>
        <dbReference type="ARBA" id="ARBA00023235"/>
    </source>
</evidence>
<evidence type="ECO:0000256" key="1">
    <source>
        <dbReference type="ARBA" id="ARBA00000799"/>
    </source>
</evidence>
<evidence type="ECO:0000256" key="2">
    <source>
        <dbReference type="ARBA" id="ARBA00005297"/>
    </source>
</evidence>
<sequence length="422" mass="44669">MNAAFDSPPRLAVRTVELRDRRGLLTHLPAAAPLCWLRSGEGLVGWGQAARIELPAEEDPRGTSRFTEGARRLAELFAEAAVDDPVDLPGTGPVAFGAFTFDPRSSGSALVVPSVVVGRRDGRTWLTTIGGHRVGAHPAELSAPRTPLRPVGPLIWGEGALSAQAWGGAVAEAVRRIRGGALHKAVLARDLVADAERGIDPRTLLDRLAGGYPDCFTFSIDGMLGATPELLLRRFDGRLSSLVLAGTRPRGADPAEDARLAAELQGSAKDLEEHAYAIDSLRRTLAPIAERVEAPERPGLLRLANVQHLASPASAELRPGVSSLDAVAALHPTAAVGGTPTPEAVELIRELERMDRGRYAGPVGWVDARDRGEWGIALRCAEVSGSRARLFAGCGIVADSDPAAETAEADAKFRVIREALTD</sequence>
<feature type="domain" description="Chorismate-utilising enzyme C-terminal" evidence="6">
    <location>
        <begin position="163"/>
        <end position="412"/>
    </location>
</feature>
<comment type="catalytic activity">
    <reaction evidence="1">
        <text>chorismate = isochorismate</text>
        <dbReference type="Rhea" id="RHEA:18985"/>
        <dbReference type="ChEBI" id="CHEBI:29748"/>
        <dbReference type="ChEBI" id="CHEBI:29780"/>
        <dbReference type="EC" id="5.4.4.2"/>
    </reaction>
</comment>
<name>A0A7W8QK95_9ACTN</name>
<gene>
    <name evidence="7" type="ORF">HDA36_001633</name>
</gene>
<dbReference type="AlphaFoldDB" id="A0A7W8QK95"/>
<keyword evidence="8" id="KW-1185">Reference proteome</keyword>
<evidence type="ECO:0000256" key="5">
    <source>
        <dbReference type="ARBA" id="ARBA00041564"/>
    </source>
</evidence>
<dbReference type="PANTHER" id="PTHR42839:SF2">
    <property type="entry name" value="ISOCHORISMATE SYNTHASE ENTC"/>
    <property type="match status" value="1"/>
</dbReference>
<evidence type="ECO:0000313" key="8">
    <source>
        <dbReference type="Proteomes" id="UP000572635"/>
    </source>
</evidence>
<dbReference type="InterPro" id="IPR015890">
    <property type="entry name" value="Chorismate_C"/>
</dbReference>